<dbReference type="NCBIfam" id="TIGR01420">
    <property type="entry name" value="pilT_fam"/>
    <property type="match status" value="1"/>
</dbReference>
<dbReference type="Proteomes" id="UP000092971">
    <property type="component" value="Chromosome"/>
</dbReference>
<dbReference type="GO" id="GO:0016887">
    <property type="term" value="F:ATP hydrolysis activity"/>
    <property type="evidence" value="ECO:0007669"/>
    <property type="project" value="InterPro"/>
</dbReference>
<dbReference type="PANTHER" id="PTHR30486">
    <property type="entry name" value="TWITCHING MOTILITY PROTEIN PILT"/>
    <property type="match status" value="1"/>
</dbReference>
<comment type="similarity">
    <text evidence="1">Belongs to the GSP E family.</text>
</comment>
<dbReference type="InterPro" id="IPR006321">
    <property type="entry name" value="PilT/PilU"/>
</dbReference>
<dbReference type="InterPro" id="IPR003593">
    <property type="entry name" value="AAA+_ATPase"/>
</dbReference>
<evidence type="ECO:0000313" key="4">
    <source>
        <dbReference type="Proteomes" id="UP000092971"/>
    </source>
</evidence>
<dbReference type="CDD" id="cd01131">
    <property type="entry name" value="PilT"/>
    <property type="match status" value="1"/>
</dbReference>
<proteinExistence type="inferred from homology"/>
<dbReference type="Pfam" id="PF00437">
    <property type="entry name" value="T2SSE"/>
    <property type="match status" value="1"/>
</dbReference>
<dbReference type="OrthoDB" id="9808272at2"/>
<dbReference type="EMBL" id="CP014672">
    <property type="protein sequence ID" value="ANW98613.1"/>
    <property type="molecule type" value="Genomic_DNA"/>
</dbReference>
<dbReference type="Gene3D" id="3.30.450.90">
    <property type="match status" value="1"/>
</dbReference>
<accession>A0A1B1YCW8</accession>
<feature type="domain" description="Bacterial type II secretion system protein E" evidence="2">
    <location>
        <begin position="193"/>
        <end position="207"/>
    </location>
</feature>
<sequence>MNINEYLQKAVEMDASDLHICAGLPVVIRKHGSLFFVDDHILTGEDCLSLVKQLLNDSQFAFLEEEGEIDFAYMLSGVGRFRVNAFRQRGTYAIAIRVIPSRVPKISELGLPDIIYSLAERQRGLVLITGPTGSGKSTTLAAMIDHINSTKRCHIVTIEDPIEYLHKHNKSVINQREIGSDTKSYSNALRAVLREDPDVILIGEMRDLETISIALTAAETGHLVLSTLHTLGAAKTVDRIIDVFPPHQQGQVRSQLSTVLQGIVSQQLIKKADNAGRVVATEVMIVTPAIANMIRESRTYQINSSIHTGGEYGMHSMDACIASLYKRGLITYENACQYAMDPVAMKKLIALE</sequence>
<dbReference type="InterPro" id="IPR050921">
    <property type="entry name" value="T4SS_GSP_E_ATPase"/>
</dbReference>
<dbReference type="PANTHER" id="PTHR30486:SF16">
    <property type="entry name" value="TWITCHING MOTILITY PROTEIN PILT"/>
    <property type="match status" value="1"/>
</dbReference>
<evidence type="ECO:0000256" key="1">
    <source>
        <dbReference type="ARBA" id="ARBA00006611"/>
    </source>
</evidence>
<evidence type="ECO:0000313" key="3">
    <source>
        <dbReference type="EMBL" id="ANW98613.1"/>
    </source>
</evidence>
<dbReference type="GO" id="GO:0005524">
    <property type="term" value="F:ATP binding"/>
    <property type="evidence" value="ECO:0007669"/>
    <property type="project" value="InterPro"/>
</dbReference>
<dbReference type="SUPFAM" id="SSF52540">
    <property type="entry name" value="P-loop containing nucleoside triphosphate hydrolases"/>
    <property type="match status" value="1"/>
</dbReference>
<reference evidence="3 4" key="1">
    <citation type="submission" date="2016-02" db="EMBL/GenBank/DDBJ databases">
        <title>Comparison of Clostridium stercorarium subspecies using comparative genomics and transcriptomics.</title>
        <authorList>
            <person name="Schellenberg J."/>
            <person name="Thallinger G."/>
            <person name="Levin D.B."/>
            <person name="Zhang X."/>
            <person name="Alvare G."/>
            <person name="Fristensky B."/>
            <person name="Sparling R."/>
        </authorList>
    </citation>
    <scope>NUCLEOTIDE SEQUENCE [LARGE SCALE GENOMIC DNA]</scope>
    <source>
        <strain evidence="3 4">DSM 2910</strain>
    </source>
</reference>
<dbReference type="SMART" id="SM00382">
    <property type="entry name" value="AAA"/>
    <property type="match status" value="1"/>
</dbReference>
<dbReference type="AlphaFoldDB" id="A0A1B1YCW8"/>
<gene>
    <name evidence="3" type="ORF">CSTERTH_05980</name>
</gene>
<name>A0A1B1YCW8_THEST</name>
<organism evidence="3 4">
    <name type="scientific">Thermoclostridium stercorarium subsp. thermolacticum DSM 2910</name>
    <dbReference type="NCBI Taxonomy" id="1121336"/>
    <lineage>
        <taxon>Bacteria</taxon>
        <taxon>Bacillati</taxon>
        <taxon>Bacillota</taxon>
        <taxon>Clostridia</taxon>
        <taxon>Eubacteriales</taxon>
        <taxon>Oscillospiraceae</taxon>
        <taxon>Thermoclostridium</taxon>
    </lineage>
</organism>
<dbReference type="PROSITE" id="PS00662">
    <property type="entry name" value="T2SP_E"/>
    <property type="match status" value="1"/>
</dbReference>
<dbReference type="RefSeq" id="WP_054632740.1">
    <property type="nucleotide sequence ID" value="NZ_CP014672.1"/>
</dbReference>
<evidence type="ECO:0000259" key="2">
    <source>
        <dbReference type="PROSITE" id="PS00662"/>
    </source>
</evidence>
<protein>
    <submittedName>
        <fullName evidence="3">Type IV pili twitching motility protein PilT</fullName>
    </submittedName>
</protein>
<dbReference type="InterPro" id="IPR001482">
    <property type="entry name" value="T2SS/T4SS_dom"/>
</dbReference>
<dbReference type="InterPro" id="IPR027417">
    <property type="entry name" value="P-loop_NTPase"/>
</dbReference>
<dbReference type="Gene3D" id="3.40.50.300">
    <property type="entry name" value="P-loop containing nucleotide triphosphate hydrolases"/>
    <property type="match status" value="1"/>
</dbReference>